<name>A0ABW7MUP8_9FLAO</name>
<dbReference type="NCBIfam" id="TIGR01451">
    <property type="entry name" value="B_ant_repeat"/>
    <property type="match status" value="1"/>
</dbReference>
<keyword evidence="2" id="KW-1185">Reference proteome</keyword>
<comment type="caution">
    <text evidence="1">The sequence shown here is derived from an EMBL/GenBank/DDBJ whole genome shotgun (WGS) entry which is preliminary data.</text>
</comment>
<proteinExistence type="predicted"/>
<protein>
    <submittedName>
        <fullName evidence="1">T9SS type B sorting domain-containing protein</fullName>
    </submittedName>
</protein>
<dbReference type="InterPro" id="IPR047589">
    <property type="entry name" value="DUF11_rpt"/>
</dbReference>
<dbReference type="InterPro" id="IPR026341">
    <property type="entry name" value="T9SS_type_B"/>
</dbReference>
<dbReference type="InterPro" id="IPR025667">
    <property type="entry name" value="SprB_repeat"/>
</dbReference>
<evidence type="ECO:0000313" key="1">
    <source>
        <dbReference type="EMBL" id="MFH6770295.1"/>
    </source>
</evidence>
<gene>
    <name evidence="1" type="ORF">V8G56_16210</name>
</gene>
<dbReference type="RefSeq" id="WP_395439513.1">
    <property type="nucleotide sequence ID" value="NZ_JBAWKC010000008.1"/>
</dbReference>
<dbReference type="NCBIfam" id="TIGR04131">
    <property type="entry name" value="Bac_Flav_CTERM"/>
    <property type="match status" value="1"/>
</dbReference>
<sequence>MKNITFLSKGLIVILFFAIFQSFSQNLVPFVPRYDQAIKGDILLIGNSNVGLHVSNPYNGNDTNDRIDAAVYVDIDGDPSTFNSSSADLDVPNDVNCYKIVYAGLYWSAVVNGSDPISDIKFKVPGGTYTDISGTQIYFQNAANNSNSNTYVYYQDVTNLVTALADPEGTYAVANISSLVGPRPNSEGLSAGWSLFIVYEDPLLPSKYITSFDGFTKITSTINETFPVSGFTTIPVGPVRAKFAFSTIEGDRRYTGDYLRLNGSTISATNNAGTVIRPGNNFFNSTVSYIDPVTNTPELFTTRVPDGSNTLGFDAGIINIPNAGNTLIPNGATSATISLGSNLDIYYYYFSAFAIEIIAPNIVLTKIVEDASGNDIGGQLVNLGDELNYVIGFQNTGNDDATDLTIRDVLPINIVFNYPADIVSLPTGVTVDSYNAATREIVFRVDRAVVEQNDPVLEIRFKVTVVKTCSLLSDACSNIINNQAYATYKGTINPTFTISDDPSFSTNTGCLLTPGATNFLADINCTFEENVILCGASTVLTAGNGYDAYSWSTSPTGSPVIGTTQSITVTTPGTYYVHNTAIAPCQSIDQVFNVITFGAGVTNPLIPFADQVVTCPNDGKLLPNFFLCGANDSRSIQTNITDATSIIWEKLDETNCPAVTDLDCANENPSCTWNQIATGPDFMIDTAGQYRLTLNYTGGCFNQFYFNVYENLLIPTVTSKDIICTTPGEITVGGVPSGYEYSIDGINYQPTNVFSIVLPNIYQVYFRQIGVTPNPCIFTVPDVQIRQRNFTVSTIITQPYCYGEKGSIKLAANDVRPQYFYSIYQGATLINSVGPVMESDHTFANLNPGSYIVNVSTEDGCIYSGNIDIINPPLLTATAALTKPLTCTDGEITVYPVGGTPPYYYFVNSTTVFQSTPIITVTTPGIYNITVVDSNNCSAETSITVNATPAPDFNVTPTNILCANSGNNGIININVTNANGNSLMYSIDNGVTFFNSPIFTGLASGNYDVVVQYTTGTDVCLSAPQPIVITEVPPIIGTATLTTPYTCTSNGTISVSGVSGGTAPYTYSLDGLNFQAGPIFSGLTNGIYVVTIKDSSGCTFAIAPITIDPLNPPTDLAFSNTPLTCPLNISTVTLTPTGGTGTLEYQIILPASAATSYQTSNVFAGLAPNTYTFRVKDANNCTYIESFTITPLPIIRVNTVLTKDLDCTISPDAIITGSISGGAAPFTYAVSINGGAYSSLGATGSPFTYTAPTDGTYRFEITDANGCTAESGIQTIYAISLPEISSITSTPNLCFGGTDGAIQVTINSAVGTPPFAITVNNDTTGINYGTQLSGLPSGDYTVTLTDSKSCQDTATITIAEPTPINVAYHPVDITCSALGVSKGSVIIDGVTGGTAPYDYFVTGTNGYSDFELNAAGTTSTTFDVVDFGLYQINVVDANGCAVLIQDVLVASPPDHLHVDVFSPPLDCSTGGSAAVSVGSALPSSGPFHFAIYTGIGMTYSPPTAFPWQDEDAVGSAQTTFNNLLPGVTYTFIVFDESTSCYYYESATLPIPTNSTLIANAVTSNNITCVGSADGNVSFNITSVYPVTTDVSYEIYNSQSLVPTGISGTGTIPANGTLTVSNFGTLPFGNYFVLITENAGATNAGCSVVTANFNITESKFDLNITATVDKNANCNPASGVISATATDGTAPYVFQITTTAVPPLASDPLWASTNVFNRDAGNYYVHVKDAYGCIKTTPVIVLPSDPVPAITAILNNQCTVTEGNFEIDVTLTAAGIPPYSYSIDGGAFQTITAPFTISNQASGPHTIEVRDTNGCANLETVIISPPLELIPAVTVLPTCNDDDGEIEVTASGGTGNYSYEIIAPIIVPAQPSNIFTGLGAGTYTLRVNDFTNSCFKDVTIVLPAAIPLTFTTLPTAVICYGDTGSFEININGYSGPYNYEVFDNLGTSVTTGTGNSSVLNPETVTLIPAGNYTVTVTETASPFCSATSSVIIASPSDALTLSASETSSVTCDDGQGTITALASGGWGSYEYELTGAAFVAYSPNGTFRNLSAGTYTVNVRDAGGCIATTGLTLDIPPPINATVTATNSLLACFGDTNATITISGENGGQGSNYTYVLHMISPTPSSSGPQLSPVFDGLGAGVYNVTVTDGYNCSFDSPNVTITEPSEVQALLVKETSQTCLTGTILTLSASGGTGGYTYSDNINFTGGPLGSFVSSTTITVAPGTYIYYVRDANGCNAQVSNEIKIDPLPTLTINIDATNATINCNGDTTGVIVAVAQGGLGNYIYTLQDASGTNIPGAVQNSPGVFTDLPVGTYQIRVDSGDCLTTSATITITEPALPLTVNYSISNVTCNGSNNGVIEINASGGTGIIKYAISPQLNQFFESSTFENLSPGAYQAMAQDELGCFVIFDFTITEPAPVMLTIIPSSIIPEVCFGDMNGEFSIDITGGTEPYSVSLDDINGVYTIGILGQTQFDFTGLEGGDHVVYVRDNEGCESEWNITFPESVLINAEVEIEYCTNNTDASSNSVIVYVDDSTVDTADIDYSLDGGIYQTSNIFNDLVSGSHIINIRHTNACEKTINFDVEQFDPLQIAIDDGNLNEIVATATGGSGIYTYEVINESTSYTESYGNTSTFIIYESGNYTVKVTDSNGCIASATRYFEYIDVCVTNYFTPNDDGYLDEWGPGCTSQYKDLTYDIFDRYGRKLVTLRVGEKWDGKYNTIELPTGDYWYVVRLNDLKDNRQFVGHFTLYR</sequence>
<dbReference type="Gene3D" id="2.60.40.740">
    <property type="match status" value="1"/>
</dbReference>
<organism evidence="1 2">
    <name type="scientific">Gaetbulibacter aquiaggeris</name>
    <dbReference type="NCBI Taxonomy" id="1735373"/>
    <lineage>
        <taxon>Bacteria</taxon>
        <taxon>Pseudomonadati</taxon>
        <taxon>Bacteroidota</taxon>
        <taxon>Flavobacteriia</taxon>
        <taxon>Flavobacteriales</taxon>
        <taxon>Flavobacteriaceae</taxon>
        <taxon>Gaetbulibacter</taxon>
    </lineage>
</organism>
<dbReference type="EMBL" id="JBAWKC010000008">
    <property type="protein sequence ID" value="MFH6770295.1"/>
    <property type="molecule type" value="Genomic_DNA"/>
</dbReference>
<accession>A0ABW7MUP8</accession>
<reference evidence="1 2" key="1">
    <citation type="submission" date="2024-02" db="EMBL/GenBank/DDBJ databases">
        <title>A Gaetbulibacter species isolated from tidal flats and genomic insights of their niches.</title>
        <authorList>
            <person name="Ye Y."/>
        </authorList>
    </citation>
    <scope>NUCLEOTIDE SEQUENCE [LARGE SCALE GENOMIC DNA]</scope>
    <source>
        <strain evidence="1 2">KEM-8</strain>
    </source>
</reference>
<dbReference type="Pfam" id="PF13573">
    <property type="entry name" value="SprB"/>
    <property type="match status" value="4"/>
</dbReference>
<evidence type="ECO:0000313" key="2">
    <source>
        <dbReference type="Proteomes" id="UP001610104"/>
    </source>
</evidence>
<dbReference type="Pfam" id="PF13585">
    <property type="entry name" value="CHU_C"/>
    <property type="match status" value="1"/>
</dbReference>
<dbReference type="Proteomes" id="UP001610104">
    <property type="component" value="Unassembled WGS sequence"/>
</dbReference>